<comment type="caution">
    <text evidence="4">The sequence shown here is derived from an EMBL/GenBank/DDBJ whole genome shotgun (WGS) entry which is preliminary data.</text>
</comment>
<protein>
    <submittedName>
        <fullName evidence="4">Alcohol oxidase</fullName>
    </submittedName>
</protein>
<dbReference type="Pfam" id="PF05199">
    <property type="entry name" value="GMC_oxred_C"/>
    <property type="match status" value="1"/>
</dbReference>
<dbReference type="PROSITE" id="PS00624">
    <property type="entry name" value="GMC_OXRED_2"/>
    <property type="match status" value="1"/>
</dbReference>
<dbReference type="Pfam" id="PF00732">
    <property type="entry name" value="GMC_oxred_N"/>
    <property type="match status" value="1"/>
</dbReference>
<dbReference type="GO" id="GO:0050660">
    <property type="term" value="F:flavin adenine dinucleotide binding"/>
    <property type="evidence" value="ECO:0007669"/>
    <property type="project" value="InterPro"/>
</dbReference>
<keyword evidence="5" id="KW-1185">Reference proteome</keyword>
<dbReference type="GO" id="GO:0016614">
    <property type="term" value="F:oxidoreductase activity, acting on CH-OH group of donors"/>
    <property type="evidence" value="ECO:0007669"/>
    <property type="project" value="InterPro"/>
</dbReference>
<organism evidence="4 5">
    <name type="scientific">Akanthomyces lecanii RCEF 1005</name>
    <dbReference type="NCBI Taxonomy" id="1081108"/>
    <lineage>
        <taxon>Eukaryota</taxon>
        <taxon>Fungi</taxon>
        <taxon>Dikarya</taxon>
        <taxon>Ascomycota</taxon>
        <taxon>Pezizomycotina</taxon>
        <taxon>Sordariomycetes</taxon>
        <taxon>Hypocreomycetidae</taxon>
        <taxon>Hypocreales</taxon>
        <taxon>Cordycipitaceae</taxon>
        <taxon>Akanthomyces</taxon>
        <taxon>Cordyceps confragosa</taxon>
    </lineage>
</organism>
<dbReference type="Gene3D" id="3.50.50.60">
    <property type="entry name" value="FAD/NAD(P)-binding domain"/>
    <property type="match status" value="1"/>
</dbReference>
<dbReference type="PIRSF" id="PIRSF000137">
    <property type="entry name" value="Alcohol_oxidase"/>
    <property type="match status" value="1"/>
</dbReference>
<dbReference type="InterPro" id="IPR036188">
    <property type="entry name" value="FAD/NAD-bd_sf"/>
</dbReference>
<dbReference type="PANTHER" id="PTHR11552">
    <property type="entry name" value="GLUCOSE-METHANOL-CHOLINE GMC OXIDOREDUCTASE"/>
    <property type="match status" value="1"/>
</dbReference>
<reference evidence="4 5" key="1">
    <citation type="journal article" date="2016" name="Genome Biol. Evol.">
        <title>Divergent and convergent evolution of fungal pathogenicity.</title>
        <authorList>
            <person name="Shang Y."/>
            <person name="Xiao G."/>
            <person name="Zheng P."/>
            <person name="Cen K."/>
            <person name="Zhan S."/>
            <person name="Wang C."/>
        </authorList>
    </citation>
    <scope>NUCLEOTIDE SEQUENCE [LARGE SCALE GENOMIC DNA]</scope>
    <source>
        <strain evidence="4 5">RCEF 1005</strain>
    </source>
</reference>
<comment type="similarity">
    <text evidence="1">Belongs to the GMC oxidoreductase family.</text>
</comment>
<dbReference type="InterPro" id="IPR007867">
    <property type="entry name" value="GMC_OxRtase_C"/>
</dbReference>
<evidence type="ECO:0000256" key="2">
    <source>
        <dbReference type="PIRSR" id="PIRSR000137-2"/>
    </source>
</evidence>
<evidence type="ECO:0000256" key="1">
    <source>
        <dbReference type="ARBA" id="ARBA00010790"/>
    </source>
</evidence>
<name>A0A168ILB7_CORDF</name>
<dbReference type="InterPro" id="IPR012132">
    <property type="entry name" value="GMC_OxRdtase"/>
</dbReference>
<accession>A0A168ILB7</accession>
<dbReference type="Proteomes" id="UP000076881">
    <property type="component" value="Unassembled WGS sequence"/>
</dbReference>
<proteinExistence type="inferred from homology"/>
<feature type="domain" description="Glucose-methanol-choline oxidoreductase N-terminal" evidence="3">
    <location>
        <begin position="277"/>
        <end position="291"/>
    </location>
</feature>
<evidence type="ECO:0000313" key="5">
    <source>
        <dbReference type="Proteomes" id="UP000076881"/>
    </source>
</evidence>
<dbReference type="PANTHER" id="PTHR11552:SF78">
    <property type="entry name" value="GLUCOSE-METHANOL-CHOLINE OXIDOREDUCTASE N-TERMINAL DOMAIN-CONTAINING PROTEIN"/>
    <property type="match status" value="1"/>
</dbReference>
<dbReference type="PROSITE" id="PS51257">
    <property type="entry name" value="PROKAR_LIPOPROTEIN"/>
    <property type="match status" value="1"/>
</dbReference>
<feature type="binding site" evidence="2">
    <location>
        <begin position="535"/>
        <end position="536"/>
    </location>
    <ligand>
        <name>FAD</name>
        <dbReference type="ChEBI" id="CHEBI:57692"/>
    </ligand>
</feature>
<gene>
    <name evidence="4" type="ORF">LEL_02881</name>
</gene>
<dbReference type="SUPFAM" id="SSF51905">
    <property type="entry name" value="FAD/NAD(P)-binding domain"/>
    <property type="match status" value="1"/>
</dbReference>
<sequence length="603" mass="64777">MGLYKQHPAGLDEVDVIVAGGGTAGCIVASRLASADRNLSVLVIEGGMNNYQDPTIVNIGLFFPHIMPGSKTTLFCPAKPSEHLAGRALTIPCGGVLGGGSSINMAMYSRAHRSDFDAWNMPGWSADEMLPYLKKLETYHGKGSADIHGQDGPVQISRGTWNGGASEDNFMAAATKAGYPEIDDVQSLSAINAFGRANRYVSTDGRRQDAAHTYLHPRLHDGKHPNLHVVVESQVSRVIVRDGRAVGVVFRPNPAFHPTVAGEITVRARKLVIVSCGALGTPAVLERSGIGHPEVLAKADSPVVAENLGVGVGYEDHQLMGSAYKTNLGPRDTLSDMMFGLLSPEMIFEERPEILGYNGQDATGKLRPTDEEAAALGPEFEAAWNADFKNKPDKPVVCMTLLNTVPGIPGEGVVPGQYLGLTAFVLHPYSRGHVHITGPSIDDPLDFDTGFLSDEKGLDVKQHVWAYKKQREIMRRMYCFRGEVGPWHPAFAADSAAVVTETDGPLPENVDNIVYSEEDDRAIAEFVRRRADTTWHSMGTCKMKPREQGGAVDAALNVYGVEGLKIADLSIAPDNVSGNTNNTALAIGERAADMFISELGLAA</sequence>
<comment type="cofactor">
    <cofactor evidence="2">
        <name>FAD</name>
        <dbReference type="ChEBI" id="CHEBI:57692"/>
    </cofactor>
</comment>
<dbReference type="SUPFAM" id="SSF54373">
    <property type="entry name" value="FAD-linked reductases, C-terminal domain"/>
    <property type="match status" value="1"/>
</dbReference>
<feature type="binding site" evidence="2">
    <location>
        <position position="235"/>
    </location>
    <ligand>
        <name>FAD</name>
        <dbReference type="ChEBI" id="CHEBI:57692"/>
    </ligand>
</feature>
<dbReference type="InterPro" id="IPR000172">
    <property type="entry name" value="GMC_OxRdtase_N"/>
</dbReference>
<dbReference type="EMBL" id="AZHF01000002">
    <property type="protein sequence ID" value="OAA79395.1"/>
    <property type="molecule type" value="Genomic_DNA"/>
</dbReference>
<keyword evidence="2" id="KW-0274">FAD</keyword>
<evidence type="ECO:0000259" key="3">
    <source>
        <dbReference type="PROSITE" id="PS00624"/>
    </source>
</evidence>
<dbReference type="OrthoDB" id="269227at2759"/>
<evidence type="ECO:0000313" key="4">
    <source>
        <dbReference type="EMBL" id="OAA79395.1"/>
    </source>
</evidence>
<dbReference type="STRING" id="1081108.A0A168ILB7"/>
<dbReference type="AlphaFoldDB" id="A0A168ILB7"/>
<keyword evidence="2" id="KW-0285">Flavoprotein</keyword>
<dbReference type="Gene3D" id="3.30.560.10">
    <property type="entry name" value="Glucose Oxidase, domain 3"/>
    <property type="match status" value="1"/>
</dbReference>
<feature type="binding site" evidence="2">
    <location>
        <position position="96"/>
    </location>
    <ligand>
        <name>FAD</name>
        <dbReference type="ChEBI" id="CHEBI:57692"/>
    </ligand>
</feature>